<sequence length="429" mass="46811">MSDPCAPSPAPVPGAAGVQRRALLQGTAGILAAGVFPAIHAQEAIVLRYLGTAVNQDKAIAERFKADTGIAIQYVAVTTDDVTKRAVTMPNSFDLIDTEYFSLKKIVPTGNLRGIDTRRIKNADKITPLLTTGKVAGKAVGEQGTAPKKVIYLEGENSRKFAPAPTQFMSLIPTVYNADTLGIRPDLIRRPIESWAELLNPEFKGRAALLNIPSIGIMDAAMVVEAMGLYKYPDKGNMTRKEIDLTVKTLIEAKKQGQFRALWKDFNESVNLMAAGEVVIQSMWSPAVTAVRTKGIACNFQPLKEGYRAWAAGFGLPATLAGRKLDGAYEFINWFLDGWVGAYLNRQGYYSAVLETAKAKMEAHEWAYWMAGKPAAQDIRNAHGDVQAKAGTVRDGGSYEARMGAIACWNALMDENTYMVQKWHEFVAA</sequence>
<dbReference type="PROSITE" id="PS51318">
    <property type="entry name" value="TAT"/>
    <property type="match status" value="1"/>
</dbReference>
<evidence type="ECO:0000256" key="1">
    <source>
        <dbReference type="ARBA" id="ARBA00022729"/>
    </source>
</evidence>
<dbReference type="Pfam" id="PF13416">
    <property type="entry name" value="SBP_bac_8"/>
    <property type="match status" value="1"/>
</dbReference>
<proteinExistence type="predicted"/>
<keyword evidence="3" id="KW-1185">Reference proteome</keyword>
<dbReference type="PANTHER" id="PTHR30222">
    <property type="entry name" value="SPERMIDINE/PUTRESCINE-BINDING PERIPLASMIC PROTEIN"/>
    <property type="match status" value="1"/>
</dbReference>
<dbReference type="InterPro" id="IPR006059">
    <property type="entry name" value="SBP"/>
</dbReference>
<dbReference type="InterPro" id="IPR006311">
    <property type="entry name" value="TAT_signal"/>
</dbReference>
<evidence type="ECO:0000313" key="3">
    <source>
        <dbReference type="Proteomes" id="UP001208935"/>
    </source>
</evidence>
<gene>
    <name evidence="2" type="ORF">D5039_08370</name>
</gene>
<dbReference type="SUPFAM" id="SSF53850">
    <property type="entry name" value="Periplasmic binding protein-like II"/>
    <property type="match status" value="1"/>
</dbReference>
<dbReference type="EMBL" id="QZCW01000001">
    <property type="protein sequence ID" value="MCW5321172.1"/>
    <property type="molecule type" value="Genomic_DNA"/>
</dbReference>
<name>A0ABT3KSR3_9BURK</name>
<keyword evidence="1" id="KW-0732">Signal</keyword>
<organism evidence="2 3">
    <name type="scientific">Verminephrobacter aporrectodeae subsp. tuberculatae</name>
    <dbReference type="NCBI Taxonomy" id="1110392"/>
    <lineage>
        <taxon>Bacteria</taxon>
        <taxon>Pseudomonadati</taxon>
        <taxon>Pseudomonadota</taxon>
        <taxon>Betaproteobacteria</taxon>
        <taxon>Burkholderiales</taxon>
        <taxon>Comamonadaceae</taxon>
        <taxon>Verminephrobacter</taxon>
    </lineage>
</organism>
<dbReference type="RefSeq" id="WP_265281798.1">
    <property type="nucleotide sequence ID" value="NZ_QZCW01000001.1"/>
</dbReference>
<dbReference type="Gene3D" id="3.40.190.10">
    <property type="entry name" value="Periplasmic binding protein-like II"/>
    <property type="match status" value="2"/>
</dbReference>
<evidence type="ECO:0000313" key="2">
    <source>
        <dbReference type="EMBL" id="MCW5321172.1"/>
    </source>
</evidence>
<comment type="caution">
    <text evidence="2">The sequence shown here is derived from an EMBL/GenBank/DDBJ whole genome shotgun (WGS) entry which is preliminary data.</text>
</comment>
<dbReference type="Proteomes" id="UP001208935">
    <property type="component" value="Unassembled WGS sequence"/>
</dbReference>
<reference evidence="3" key="1">
    <citation type="submission" date="2023-07" db="EMBL/GenBank/DDBJ databases">
        <title>Verminephrobacter genomes.</title>
        <authorList>
            <person name="Lund M.B."/>
        </authorList>
    </citation>
    <scope>NUCLEOTIDE SEQUENCE [LARGE SCALE GENOMIC DNA]</scope>
    <source>
        <strain evidence="3">AtM5-05</strain>
    </source>
</reference>
<accession>A0ABT3KSR3</accession>
<protein>
    <submittedName>
        <fullName evidence="2">Extracellular solute-binding protein</fullName>
    </submittedName>
</protein>
<dbReference type="PANTHER" id="PTHR30222:SF17">
    <property type="entry name" value="SPERMIDINE_PUTRESCINE-BINDING PERIPLASMIC PROTEIN"/>
    <property type="match status" value="1"/>
</dbReference>